<feature type="compositionally biased region" description="Acidic residues" evidence="1">
    <location>
        <begin position="48"/>
        <end position="61"/>
    </location>
</feature>
<dbReference type="AlphaFoldDB" id="A0A9P6MLE6"/>
<dbReference type="EMBL" id="JAAAHW010000018">
    <property type="protein sequence ID" value="KAG0007050.1"/>
    <property type="molecule type" value="Genomic_DNA"/>
</dbReference>
<proteinExistence type="predicted"/>
<feature type="compositionally biased region" description="Acidic residues" evidence="1">
    <location>
        <begin position="7"/>
        <end position="24"/>
    </location>
</feature>
<feature type="compositionally biased region" description="Basic residues" evidence="1">
    <location>
        <begin position="462"/>
        <end position="498"/>
    </location>
</feature>
<feature type="compositionally biased region" description="Basic and acidic residues" evidence="1">
    <location>
        <begin position="452"/>
        <end position="461"/>
    </location>
</feature>
<protein>
    <submittedName>
        <fullName evidence="2">Uncharacterized protein</fullName>
    </submittedName>
</protein>
<feature type="region of interest" description="Disordered" evidence="1">
    <location>
        <begin position="1"/>
        <end position="76"/>
    </location>
</feature>
<gene>
    <name evidence="2" type="ORF">BGZ65_010676</name>
</gene>
<comment type="caution">
    <text evidence="2">The sequence shown here is derived from an EMBL/GenBank/DDBJ whole genome shotgun (WGS) entry which is preliminary data.</text>
</comment>
<accession>A0A9P6MLE6</accession>
<evidence type="ECO:0000256" key="1">
    <source>
        <dbReference type="SAM" id="MobiDB-lite"/>
    </source>
</evidence>
<dbReference type="Proteomes" id="UP000749646">
    <property type="component" value="Unassembled WGS sequence"/>
</dbReference>
<keyword evidence="3" id="KW-1185">Reference proteome</keyword>
<reference evidence="2" key="1">
    <citation type="journal article" date="2020" name="Fungal Divers.">
        <title>Resolving the Mortierellaceae phylogeny through synthesis of multi-gene phylogenetics and phylogenomics.</title>
        <authorList>
            <person name="Vandepol N."/>
            <person name="Liber J."/>
            <person name="Desiro A."/>
            <person name="Na H."/>
            <person name="Kennedy M."/>
            <person name="Barry K."/>
            <person name="Grigoriev I.V."/>
            <person name="Miller A.N."/>
            <person name="O'Donnell K."/>
            <person name="Stajich J.E."/>
            <person name="Bonito G."/>
        </authorList>
    </citation>
    <scope>NUCLEOTIDE SEQUENCE</scope>
    <source>
        <strain evidence="2">MES-2147</strain>
    </source>
</reference>
<name>A0A9P6MLE6_9FUNG</name>
<feature type="compositionally biased region" description="Low complexity" evidence="1">
    <location>
        <begin position="433"/>
        <end position="449"/>
    </location>
</feature>
<sequence length="1172" mass="132352">MYTANSTDDDTNCDNEFNDNDANDNSERNNDNEVEEEDSFRAFMPLLDDSDNDSDIDDENEGQNAGDGLLEDTTLPRNGVRGLTKVIKGTTGTLAHDLSKKKVHVDLLSMYFPLIQGHCFRTTSNIIAKEVRTLAGCTTTMSPPDMECAPLDMEYAPLDMEHTPLVSFGGASPFPAESASPSKRQKAIPNVLIDIRENKQHSELFIGSDGHITPKPPERNSQSYRHVAKRIDQIMGLTINKATATIHCDGKPSIQKSEERTRRKKHLDKGLKELASQVDKLSDKKSAVVHSKRTRTSPIYADRIRTKKTSPSSPRIRISCERHLQLTAIVTTNDYSDSLPWYGIKKNAEIIREIKLDKTPWSREHINQAIKVYLDGTGKRHARTPAHYEHAITVFTECREDWSSSAAPSSSTHDDISALLRKIEQKKTARTRPTSASGEPTPSSSSSPPLQRDSECSDKKLNRNQRKRKRNKKKRMKQRKRKRNRKKRMNQRKRRRQKVSAWMRSRYKSRNGDANPRYTPHTITDISKARPVKNEDLGKLSVSVPRPKTSRTRAEPEMSTSTSISSINSSSSSNNNGKSRSVSSSNSNQRGRSGGKKEESDPKAVKDLFDKTFKTVTMTMGSLYSCIRRATSLDNNQADTIAKRLNDAVHVLSQTRIIAFKAIENFIYLKLAENPTKKTLLEHEYTPDPSVSAKVEILDPAVAAETEVLDPMELTEAESLDPSESAGPSKTAKIDPLDLLLDHTHGTTIVRNLLSIVMKGCRRGGGAVPRAPEAIMARDTAIDIYRELCLVLPDLEAVNPKKIPLGVPTMELAVNVHTAISTHFRRLPELIVNKEFSNLSKKIVLVLIRFPIYQMKKIGMSPDEVPDLETFEETNDDSDQYSKYEFATGHIYTWWKHFVRNPFSRRFPRKETPYQYGEYLRRLFVGDRTAIRQDPKKRQTSYGRQTTTMVQLTTEAPEAYGRDALNAHCGRLSNFYKSRKEAAARGTPFTDTPPTLPQGKVEGRYALSNYLVTDGLQVHLRGFDIRKPHLPPRARASIRDIKRRFPDRESVVNTFGSNYKDCAVIGVDPGEVIAASFCGLDPQKPTQVTNLHIKRAALYSPTLAHRRAMERLKRQRPTIDARREIHPSIWAKKQSAPSSARDLLQWRYRVFRNLKGHYLHPSSNLCPLAMLV</sequence>
<organism evidence="2 3">
    <name type="scientific">Modicella reniformis</name>
    <dbReference type="NCBI Taxonomy" id="1440133"/>
    <lineage>
        <taxon>Eukaryota</taxon>
        <taxon>Fungi</taxon>
        <taxon>Fungi incertae sedis</taxon>
        <taxon>Mucoromycota</taxon>
        <taxon>Mortierellomycotina</taxon>
        <taxon>Mortierellomycetes</taxon>
        <taxon>Mortierellales</taxon>
        <taxon>Mortierellaceae</taxon>
        <taxon>Modicella</taxon>
    </lineage>
</organism>
<dbReference type="OrthoDB" id="2448216at2759"/>
<feature type="compositionally biased region" description="Low complexity" evidence="1">
    <location>
        <begin position="559"/>
        <end position="591"/>
    </location>
</feature>
<feature type="region of interest" description="Disordered" evidence="1">
    <location>
        <begin position="424"/>
        <end position="603"/>
    </location>
</feature>
<evidence type="ECO:0000313" key="2">
    <source>
        <dbReference type="EMBL" id="KAG0007050.1"/>
    </source>
</evidence>
<evidence type="ECO:0000313" key="3">
    <source>
        <dbReference type="Proteomes" id="UP000749646"/>
    </source>
</evidence>